<dbReference type="Pfam" id="PF03880">
    <property type="entry name" value="DbpA"/>
    <property type="match status" value="1"/>
</dbReference>
<protein>
    <submittedName>
        <fullName evidence="7">ATP-dependent RNA helicase dbpA</fullName>
        <ecNumber evidence="7">3.6.4.13</ecNumber>
    </submittedName>
</protein>
<evidence type="ECO:0000256" key="4">
    <source>
        <dbReference type="ARBA" id="ARBA00022840"/>
    </source>
</evidence>
<dbReference type="InterPro" id="IPR050079">
    <property type="entry name" value="DEAD_box_RNA_helicase"/>
</dbReference>
<dbReference type="AlphaFoldDB" id="M7NGE2"/>
<keyword evidence="4" id="KW-0067">ATP-binding</keyword>
<evidence type="ECO:0000259" key="6">
    <source>
        <dbReference type="PROSITE" id="PS51194"/>
    </source>
</evidence>
<dbReference type="InterPro" id="IPR012677">
    <property type="entry name" value="Nucleotide-bd_a/b_plait_sf"/>
</dbReference>
<dbReference type="Proteomes" id="UP000011910">
    <property type="component" value="Unassembled WGS sequence"/>
</dbReference>
<dbReference type="STRING" id="1279009.ADICEAN_03980"/>
<dbReference type="PROSITE" id="PS51194">
    <property type="entry name" value="HELICASE_CTER"/>
    <property type="match status" value="1"/>
</dbReference>
<evidence type="ECO:0000256" key="2">
    <source>
        <dbReference type="ARBA" id="ARBA00022801"/>
    </source>
</evidence>
<organism evidence="7 8">
    <name type="scientific">Cesiribacter andamanensis AMV16</name>
    <dbReference type="NCBI Taxonomy" id="1279009"/>
    <lineage>
        <taxon>Bacteria</taxon>
        <taxon>Pseudomonadati</taxon>
        <taxon>Bacteroidota</taxon>
        <taxon>Cytophagia</taxon>
        <taxon>Cytophagales</taxon>
        <taxon>Cesiribacteraceae</taxon>
        <taxon>Cesiribacter</taxon>
    </lineage>
</organism>
<evidence type="ECO:0000256" key="3">
    <source>
        <dbReference type="ARBA" id="ARBA00022806"/>
    </source>
</evidence>
<dbReference type="PATRIC" id="fig|1279009.4.peg.4022"/>
<dbReference type="GO" id="GO:0003724">
    <property type="term" value="F:RNA helicase activity"/>
    <property type="evidence" value="ECO:0007669"/>
    <property type="project" value="UniProtKB-EC"/>
</dbReference>
<evidence type="ECO:0000256" key="5">
    <source>
        <dbReference type="ARBA" id="ARBA00038437"/>
    </source>
</evidence>
<keyword evidence="2 7" id="KW-0378">Hydrolase</keyword>
<dbReference type="GO" id="GO:0005829">
    <property type="term" value="C:cytosol"/>
    <property type="evidence" value="ECO:0007669"/>
    <property type="project" value="TreeGrafter"/>
</dbReference>
<dbReference type="CDD" id="cd18787">
    <property type="entry name" value="SF2_C_DEAD"/>
    <property type="match status" value="1"/>
</dbReference>
<reference evidence="7 8" key="1">
    <citation type="journal article" date="2013" name="Genome Announc.">
        <title>Draft Genome Sequence of Cesiribacter andamanensis Strain AMV16T, Isolated from a Soil Sample from a Mud Volcano in the Andaman Islands, India.</title>
        <authorList>
            <person name="Shivaji S."/>
            <person name="Ara S."/>
            <person name="Begum Z."/>
            <person name="Srinivas T.N."/>
            <person name="Singh A."/>
            <person name="Kumar Pinnaka A."/>
        </authorList>
    </citation>
    <scope>NUCLEOTIDE SEQUENCE [LARGE SCALE GENOMIC DNA]</scope>
    <source>
        <strain evidence="7 8">AMV16</strain>
    </source>
</reference>
<dbReference type="eggNOG" id="COG0513">
    <property type="taxonomic scope" value="Bacteria"/>
</dbReference>
<accession>M7NGE2</accession>
<name>M7NGE2_9BACT</name>
<evidence type="ECO:0000313" key="7">
    <source>
        <dbReference type="EMBL" id="EMR00895.1"/>
    </source>
</evidence>
<keyword evidence="1" id="KW-0547">Nucleotide-binding</keyword>
<dbReference type="SMART" id="SM00490">
    <property type="entry name" value="HELICc"/>
    <property type="match status" value="1"/>
</dbReference>
<dbReference type="InterPro" id="IPR005580">
    <property type="entry name" value="DbpA/CsdA_RNA-bd_dom"/>
</dbReference>
<dbReference type="SUPFAM" id="SSF52540">
    <property type="entry name" value="P-loop containing nucleoside triphosphate hydrolases"/>
    <property type="match status" value="1"/>
</dbReference>
<dbReference type="InterPro" id="IPR001650">
    <property type="entry name" value="Helicase_C-like"/>
</dbReference>
<dbReference type="InterPro" id="IPR027417">
    <property type="entry name" value="P-loop_NTPase"/>
</dbReference>
<feature type="domain" description="Helicase C-terminal" evidence="6">
    <location>
        <begin position="11"/>
        <end position="160"/>
    </location>
</feature>
<proteinExistence type="inferred from homology"/>
<dbReference type="PANTHER" id="PTHR47959:SF1">
    <property type="entry name" value="ATP-DEPENDENT RNA HELICASE DBPA"/>
    <property type="match status" value="1"/>
</dbReference>
<comment type="similarity">
    <text evidence="5">Belongs to the DEAD box helicase family.</text>
</comment>
<keyword evidence="3 7" id="KW-0347">Helicase</keyword>
<dbReference type="EC" id="3.6.4.13" evidence="7"/>
<keyword evidence="8" id="KW-1185">Reference proteome</keyword>
<evidence type="ECO:0000313" key="8">
    <source>
        <dbReference type="Proteomes" id="UP000011910"/>
    </source>
</evidence>
<dbReference type="Gene3D" id="3.40.50.300">
    <property type="entry name" value="P-loop containing nucleotide triphosphate hydrolases"/>
    <property type="match status" value="1"/>
</dbReference>
<dbReference type="Pfam" id="PF00271">
    <property type="entry name" value="Helicase_C"/>
    <property type="match status" value="1"/>
</dbReference>
<dbReference type="Gene3D" id="3.30.70.330">
    <property type="match status" value="1"/>
</dbReference>
<dbReference type="EMBL" id="AODQ01000170">
    <property type="protein sequence ID" value="EMR00895.1"/>
    <property type="molecule type" value="Genomic_DNA"/>
</dbReference>
<gene>
    <name evidence="7" type="primary">dbpA</name>
    <name evidence="7" type="ORF">ADICEAN_03980</name>
</gene>
<dbReference type="PANTHER" id="PTHR47959">
    <property type="entry name" value="ATP-DEPENDENT RNA HELICASE RHLE-RELATED"/>
    <property type="match status" value="1"/>
</dbReference>
<evidence type="ECO:0000256" key="1">
    <source>
        <dbReference type="ARBA" id="ARBA00022741"/>
    </source>
</evidence>
<sequence length="231" mass="26023">MRAEGADKLEVLYRLLCHIGESPALVFCNHREAVDRISVLLIEMGIAHGVFHGGMEQEERERELIKFRNGSHRLLITTDLASRGLDIPEIEHVIHYQLPPDEKAFVHRNGRTARMKAEGTSWLVMAEEERLPAYLPEAPALEELPQTLPPPPKPQWATLYIGAGKKDKVNKIDVVGLLLQKGGLQKEELGLIEVLDKSAFAAVKRQKAPAVVERLRWEKIKTKKVKIAISK</sequence>
<comment type="caution">
    <text evidence="7">The sequence shown here is derived from an EMBL/GenBank/DDBJ whole genome shotgun (WGS) entry which is preliminary data.</text>
</comment>
<dbReference type="GO" id="GO:0016787">
    <property type="term" value="F:hydrolase activity"/>
    <property type="evidence" value="ECO:0007669"/>
    <property type="project" value="UniProtKB-KW"/>
</dbReference>
<dbReference type="RefSeq" id="WP_009197355.1">
    <property type="nucleotide sequence ID" value="NZ_AODQ01000170.1"/>
</dbReference>
<dbReference type="GO" id="GO:0005524">
    <property type="term" value="F:ATP binding"/>
    <property type="evidence" value="ECO:0007669"/>
    <property type="project" value="UniProtKB-KW"/>
</dbReference>